<keyword evidence="3" id="KW-1185">Reference proteome</keyword>
<evidence type="ECO:0000256" key="1">
    <source>
        <dbReference type="SAM" id="MobiDB-lite"/>
    </source>
</evidence>
<dbReference type="EMBL" id="JAPCWZ010000005">
    <property type="protein sequence ID" value="KAK8863132.1"/>
    <property type="molecule type" value="Genomic_DNA"/>
</dbReference>
<accession>A0ABR2IHT2</accession>
<proteinExistence type="predicted"/>
<reference evidence="2 3" key="1">
    <citation type="journal article" date="2024" name="IMA Fungus">
        <title>Apiospora arundinis, a panoply of carbohydrate-active enzymes and secondary metabolites.</title>
        <authorList>
            <person name="Sorensen T."/>
            <person name="Petersen C."/>
            <person name="Muurmann A.T."/>
            <person name="Christiansen J.V."/>
            <person name="Brundto M.L."/>
            <person name="Overgaard C.K."/>
            <person name="Boysen A.T."/>
            <person name="Wollenberg R.D."/>
            <person name="Larsen T.O."/>
            <person name="Sorensen J.L."/>
            <person name="Nielsen K.L."/>
            <person name="Sondergaard T.E."/>
        </authorList>
    </citation>
    <scope>NUCLEOTIDE SEQUENCE [LARGE SCALE GENOMIC DNA]</scope>
    <source>
        <strain evidence="2 3">AAU 773</strain>
    </source>
</reference>
<name>A0ABR2IHT2_9PEZI</name>
<dbReference type="Proteomes" id="UP001390339">
    <property type="component" value="Unassembled WGS sequence"/>
</dbReference>
<gene>
    <name evidence="2" type="ORF">PGQ11_009367</name>
</gene>
<comment type="caution">
    <text evidence="2">The sequence shown here is derived from an EMBL/GenBank/DDBJ whole genome shotgun (WGS) entry which is preliminary data.</text>
</comment>
<protein>
    <submittedName>
        <fullName evidence="2">Uncharacterized protein</fullName>
    </submittedName>
</protein>
<organism evidence="2 3">
    <name type="scientific">Apiospora arundinis</name>
    <dbReference type="NCBI Taxonomy" id="335852"/>
    <lineage>
        <taxon>Eukaryota</taxon>
        <taxon>Fungi</taxon>
        <taxon>Dikarya</taxon>
        <taxon>Ascomycota</taxon>
        <taxon>Pezizomycotina</taxon>
        <taxon>Sordariomycetes</taxon>
        <taxon>Xylariomycetidae</taxon>
        <taxon>Amphisphaeriales</taxon>
        <taxon>Apiosporaceae</taxon>
        <taxon>Apiospora</taxon>
    </lineage>
</organism>
<sequence length="107" mass="10975">MALPWSSNVMVSSGGVLTQASSSGWIIVVGGGGGSRLRAPDVSGIMSGSDVNLVCLVLLRRRLVAVKMQDLVVPGRVSAWDGQGAGVGGQEESREEELVHLGSLADS</sequence>
<evidence type="ECO:0000313" key="2">
    <source>
        <dbReference type="EMBL" id="KAK8863132.1"/>
    </source>
</evidence>
<feature type="region of interest" description="Disordered" evidence="1">
    <location>
        <begin position="82"/>
        <end position="107"/>
    </location>
</feature>
<evidence type="ECO:0000313" key="3">
    <source>
        <dbReference type="Proteomes" id="UP001390339"/>
    </source>
</evidence>